<dbReference type="Pfam" id="PF13920">
    <property type="entry name" value="zf-C3HC4_3"/>
    <property type="match status" value="1"/>
</dbReference>
<evidence type="ECO:0000313" key="4">
    <source>
        <dbReference type="EMBL" id="CAE4569238.1"/>
    </source>
</evidence>
<dbReference type="AlphaFoldDB" id="A0A7S4Q368"/>
<name>A0A7S4Q368_9DINO</name>
<evidence type="ECO:0000256" key="2">
    <source>
        <dbReference type="SAM" id="MobiDB-lite"/>
    </source>
</evidence>
<dbReference type="EMBL" id="HBNR01013723">
    <property type="protein sequence ID" value="CAE4569238.1"/>
    <property type="molecule type" value="Transcribed_RNA"/>
</dbReference>
<feature type="region of interest" description="Disordered" evidence="2">
    <location>
        <begin position="303"/>
        <end position="330"/>
    </location>
</feature>
<accession>A0A7S4Q368</accession>
<feature type="compositionally biased region" description="Pro residues" evidence="2">
    <location>
        <begin position="320"/>
        <end position="330"/>
    </location>
</feature>
<sequence>MGAGFSDDGLSQAQQQQRAQLLLLSQLREARAQEGGVATGPGVRPTEQPGLRRTQVYKNPLHVHSRSVQLERRPPAREGGHERWDLVFTFDATVPCEVVLSLGAAEDTQTWPPPAATWSSHAVGFEDGLGQVCRQEVDYESLITPLRLAGACDGGSSAPFVTFCLELKAKASVDDDRLPGGAKPAVEWTVGRLTQRLGGCAAPEVDVRGQNVHLPGMGMAANYEMREVFGVEAAGPAVLGQDCVICMSEMRDTAVLPCRHMCLCGGCAETMRSRVQYRSYRCPICRERVASLLQISQAEATEAPSAEQMAAGQMPAASAPVPPTPPLVTT</sequence>
<dbReference type="InterPro" id="IPR013083">
    <property type="entry name" value="Znf_RING/FYVE/PHD"/>
</dbReference>
<evidence type="ECO:0000256" key="1">
    <source>
        <dbReference type="PROSITE-ProRule" id="PRU00175"/>
    </source>
</evidence>
<dbReference type="PANTHER" id="PTHR22996">
    <property type="entry name" value="MAHOGUNIN"/>
    <property type="match status" value="1"/>
</dbReference>
<feature type="region of interest" description="Disordered" evidence="2">
    <location>
        <begin position="33"/>
        <end position="53"/>
    </location>
</feature>
<dbReference type="PANTHER" id="PTHR22996:SF0">
    <property type="entry name" value="RE60872P-RELATED"/>
    <property type="match status" value="1"/>
</dbReference>
<dbReference type="InterPro" id="IPR001841">
    <property type="entry name" value="Znf_RING"/>
</dbReference>
<dbReference type="GO" id="GO:0008270">
    <property type="term" value="F:zinc ion binding"/>
    <property type="evidence" value="ECO:0007669"/>
    <property type="project" value="UniProtKB-KW"/>
</dbReference>
<dbReference type="SUPFAM" id="SSF57850">
    <property type="entry name" value="RING/U-box"/>
    <property type="match status" value="1"/>
</dbReference>
<dbReference type="SMART" id="SM00184">
    <property type="entry name" value="RING"/>
    <property type="match status" value="1"/>
</dbReference>
<dbReference type="GO" id="GO:0061630">
    <property type="term" value="F:ubiquitin protein ligase activity"/>
    <property type="evidence" value="ECO:0007669"/>
    <property type="project" value="UniProtKB-EC"/>
</dbReference>
<dbReference type="PROSITE" id="PS50089">
    <property type="entry name" value="ZF_RING_2"/>
    <property type="match status" value="1"/>
</dbReference>
<protein>
    <recommendedName>
        <fullName evidence="3">RING-type domain-containing protein</fullName>
    </recommendedName>
</protein>
<evidence type="ECO:0000259" key="3">
    <source>
        <dbReference type="PROSITE" id="PS50089"/>
    </source>
</evidence>
<organism evidence="4">
    <name type="scientific">Alexandrium monilatum</name>
    <dbReference type="NCBI Taxonomy" id="311494"/>
    <lineage>
        <taxon>Eukaryota</taxon>
        <taxon>Sar</taxon>
        <taxon>Alveolata</taxon>
        <taxon>Dinophyceae</taxon>
        <taxon>Gonyaulacales</taxon>
        <taxon>Pyrocystaceae</taxon>
        <taxon>Alexandrium</taxon>
    </lineage>
</organism>
<dbReference type="GO" id="GO:0016567">
    <property type="term" value="P:protein ubiquitination"/>
    <property type="evidence" value="ECO:0007669"/>
    <property type="project" value="TreeGrafter"/>
</dbReference>
<keyword evidence="1" id="KW-0862">Zinc</keyword>
<dbReference type="Gene3D" id="3.30.40.10">
    <property type="entry name" value="Zinc/RING finger domain, C3HC4 (zinc finger)"/>
    <property type="match status" value="1"/>
</dbReference>
<reference evidence="4" key="1">
    <citation type="submission" date="2021-01" db="EMBL/GenBank/DDBJ databases">
        <authorList>
            <person name="Corre E."/>
            <person name="Pelletier E."/>
            <person name="Niang G."/>
            <person name="Scheremetjew M."/>
            <person name="Finn R."/>
            <person name="Kale V."/>
            <person name="Holt S."/>
            <person name="Cochrane G."/>
            <person name="Meng A."/>
            <person name="Brown T."/>
            <person name="Cohen L."/>
        </authorList>
    </citation>
    <scope>NUCLEOTIDE SEQUENCE</scope>
    <source>
        <strain evidence="4">CCMP3105</strain>
    </source>
</reference>
<gene>
    <name evidence="4" type="ORF">AMON00008_LOCUS8857</name>
</gene>
<dbReference type="InterPro" id="IPR045194">
    <property type="entry name" value="MGRN1/RNF157-like"/>
</dbReference>
<proteinExistence type="predicted"/>
<feature type="domain" description="RING-type" evidence="3">
    <location>
        <begin position="243"/>
        <end position="286"/>
    </location>
</feature>
<keyword evidence="1" id="KW-0479">Metal-binding</keyword>
<keyword evidence="1" id="KW-0863">Zinc-finger</keyword>